<dbReference type="SMART" id="SM00717">
    <property type="entry name" value="SANT"/>
    <property type="match status" value="1"/>
</dbReference>
<dbReference type="GO" id="GO:0005634">
    <property type="term" value="C:nucleus"/>
    <property type="evidence" value="ECO:0007669"/>
    <property type="project" value="UniProtKB-SubCell"/>
</dbReference>
<dbReference type="InterPro" id="IPR009057">
    <property type="entry name" value="Homeodomain-like_sf"/>
</dbReference>
<evidence type="ECO:0000259" key="7">
    <source>
        <dbReference type="PROSITE" id="PS50090"/>
    </source>
</evidence>
<reference evidence="9" key="1">
    <citation type="journal article" date="2019" name="Sci. Rep.">
        <title>Draft genome of Tanacetum cinerariifolium, the natural source of mosquito coil.</title>
        <authorList>
            <person name="Yamashiro T."/>
            <person name="Shiraishi A."/>
            <person name="Satake H."/>
            <person name="Nakayama K."/>
        </authorList>
    </citation>
    <scope>NUCLEOTIDE SEQUENCE</scope>
</reference>
<dbReference type="Pfam" id="PF00249">
    <property type="entry name" value="Myb_DNA-binding"/>
    <property type="match status" value="1"/>
</dbReference>
<dbReference type="SUPFAM" id="SSF46689">
    <property type="entry name" value="Homeodomain-like"/>
    <property type="match status" value="1"/>
</dbReference>
<feature type="non-terminal residue" evidence="9">
    <location>
        <position position="1"/>
    </location>
</feature>
<dbReference type="PANTHER" id="PTHR47997">
    <property type="entry name" value="MYB DOMAIN PROTEIN 55"/>
    <property type="match status" value="1"/>
</dbReference>
<dbReference type="PROSITE" id="PS50090">
    <property type="entry name" value="MYB_LIKE"/>
    <property type="match status" value="1"/>
</dbReference>
<gene>
    <name evidence="9" type="ORF">Tci_474941</name>
</gene>
<evidence type="ECO:0000256" key="3">
    <source>
        <dbReference type="ARBA" id="ARBA00023015"/>
    </source>
</evidence>
<protein>
    <submittedName>
        <fullName evidence="9">Transcription factor MYB26-like</fullName>
    </submittedName>
</protein>
<evidence type="ECO:0000256" key="1">
    <source>
        <dbReference type="ARBA" id="ARBA00004123"/>
    </source>
</evidence>
<dbReference type="InterPro" id="IPR017930">
    <property type="entry name" value="Myb_dom"/>
</dbReference>
<comment type="caution">
    <text evidence="9">The sequence shown here is derived from an EMBL/GenBank/DDBJ whole genome shotgun (WGS) entry which is preliminary data.</text>
</comment>
<evidence type="ECO:0000256" key="2">
    <source>
        <dbReference type="ARBA" id="ARBA00022737"/>
    </source>
</evidence>
<dbReference type="PANTHER" id="PTHR47997:SF87">
    <property type="entry name" value="TRANSCRIPTION FACTOR MYB26"/>
    <property type="match status" value="1"/>
</dbReference>
<evidence type="ECO:0000256" key="4">
    <source>
        <dbReference type="ARBA" id="ARBA00023125"/>
    </source>
</evidence>
<evidence type="ECO:0000256" key="6">
    <source>
        <dbReference type="ARBA" id="ARBA00023242"/>
    </source>
</evidence>
<dbReference type="InterPro" id="IPR001005">
    <property type="entry name" value="SANT/Myb"/>
</dbReference>
<dbReference type="InterPro" id="IPR051953">
    <property type="entry name" value="Plant_SW-associated_TFs"/>
</dbReference>
<evidence type="ECO:0000313" key="9">
    <source>
        <dbReference type="EMBL" id="GEZ02968.1"/>
    </source>
</evidence>
<keyword evidence="2" id="KW-0677">Repeat</keyword>
<comment type="subcellular location">
    <subcellularLocation>
        <location evidence="1">Nucleus</location>
    </subcellularLocation>
</comment>
<sequence length="263" mass="30078">LQRCAKSCRLRWINYLRPDLKRGSFSYQEATLIADLHQIFGNRWAQIAKHLPGRTDNEIKNFWNSTIKKKLLAHSQLSSHDLITTFPNYKTTNIHVQLGSDNQYYDGLFDAKPIVISPNQPHRIHDQDHHVHEPPRATSQTHVINIDKCFDVDPTPDLPPLPQSFIVNSSPMLDNQFPTMEYLNSYEHSILQLENYDLILGQNSDHNPSIIPFMLGEGDQTNNIDLTTNIIPQAINSHDLNTSTSFQTDYLETLVSNFLSSSS</sequence>
<evidence type="ECO:0000256" key="5">
    <source>
        <dbReference type="ARBA" id="ARBA00023163"/>
    </source>
</evidence>
<dbReference type="Gene3D" id="1.10.10.60">
    <property type="entry name" value="Homeodomain-like"/>
    <property type="match status" value="2"/>
</dbReference>
<dbReference type="PROSITE" id="PS51294">
    <property type="entry name" value="HTH_MYB"/>
    <property type="match status" value="1"/>
</dbReference>
<dbReference type="FunFam" id="1.10.10.60:FF:000140">
    <property type="entry name" value="Myb transcription factor"/>
    <property type="match status" value="1"/>
</dbReference>
<evidence type="ECO:0000259" key="8">
    <source>
        <dbReference type="PROSITE" id="PS51294"/>
    </source>
</evidence>
<keyword evidence="6" id="KW-0539">Nucleus</keyword>
<keyword evidence="4" id="KW-0238">DNA-binding</keyword>
<name>A0A699I3W6_TANCI</name>
<feature type="domain" description="Myb-like" evidence="7">
    <location>
        <begin position="17"/>
        <end position="67"/>
    </location>
</feature>
<keyword evidence="5" id="KW-0804">Transcription</keyword>
<keyword evidence="3" id="KW-0805">Transcription regulation</keyword>
<dbReference type="AlphaFoldDB" id="A0A699I3W6"/>
<feature type="domain" description="HTH myb-type" evidence="8">
    <location>
        <begin position="17"/>
        <end position="71"/>
    </location>
</feature>
<organism evidence="9">
    <name type="scientific">Tanacetum cinerariifolium</name>
    <name type="common">Dalmatian daisy</name>
    <name type="synonym">Chrysanthemum cinerariifolium</name>
    <dbReference type="NCBI Taxonomy" id="118510"/>
    <lineage>
        <taxon>Eukaryota</taxon>
        <taxon>Viridiplantae</taxon>
        <taxon>Streptophyta</taxon>
        <taxon>Embryophyta</taxon>
        <taxon>Tracheophyta</taxon>
        <taxon>Spermatophyta</taxon>
        <taxon>Magnoliopsida</taxon>
        <taxon>eudicotyledons</taxon>
        <taxon>Gunneridae</taxon>
        <taxon>Pentapetalae</taxon>
        <taxon>asterids</taxon>
        <taxon>campanulids</taxon>
        <taxon>Asterales</taxon>
        <taxon>Asteraceae</taxon>
        <taxon>Asteroideae</taxon>
        <taxon>Anthemideae</taxon>
        <taxon>Anthemidinae</taxon>
        <taxon>Tanacetum</taxon>
    </lineage>
</organism>
<dbReference type="CDD" id="cd00167">
    <property type="entry name" value="SANT"/>
    <property type="match status" value="1"/>
</dbReference>
<dbReference type="EMBL" id="BKCJ010233617">
    <property type="protein sequence ID" value="GEZ02968.1"/>
    <property type="molecule type" value="Genomic_DNA"/>
</dbReference>
<accession>A0A699I3W6</accession>
<dbReference type="GO" id="GO:0003677">
    <property type="term" value="F:DNA binding"/>
    <property type="evidence" value="ECO:0007669"/>
    <property type="project" value="UniProtKB-KW"/>
</dbReference>
<proteinExistence type="predicted"/>